<proteinExistence type="predicted"/>
<dbReference type="InterPro" id="IPR001646">
    <property type="entry name" value="5peptide_repeat"/>
</dbReference>
<comment type="caution">
    <text evidence="2">The sequence shown here is derived from an EMBL/GenBank/DDBJ whole genome shotgun (WGS) entry which is preliminary data.</text>
</comment>
<dbReference type="AlphaFoldDB" id="A0A4Y3R5S4"/>
<dbReference type="Gene3D" id="2.160.20.80">
    <property type="entry name" value="E3 ubiquitin-protein ligase SopA"/>
    <property type="match status" value="1"/>
</dbReference>
<dbReference type="Proteomes" id="UP000319210">
    <property type="component" value="Unassembled WGS sequence"/>
</dbReference>
<accession>A0A4Y3R5S4</accession>
<dbReference type="PANTHER" id="PTHR47485">
    <property type="entry name" value="THYLAKOID LUMENAL 17.4 KDA PROTEIN, CHLOROPLASTIC"/>
    <property type="match status" value="1"/>
</dbReference>
<dbReference type="EMBL" id="BJMM01000035">
    <property type="protein sequence ID" value="GEB52689.1"/>
    <property type="molecule type" value="Genomic_DNA"/>
</dbReference>
<keyword evidence="1" id="KW-0677">Repeat</keyword>
<dbReference type="SUPFAM" id="SSF141571">
    <property type="entry name" value="Pentapeptide repeat-like"/>
    <property type="match status" value="1"/>
</dbReference>
<dbReference type="Pfam" id="PF13599">
    <property type="entry name" value="Pentapeptide_4"/>
    <property type="match status" value="1"/>
</dbReference>
<reference evidence="2 3" key="1">
    <citation type="submission" date="2019-06" db="EMBL/GenBank/DDBJ databases">
        <title>Whole genome shotgun sequence of Streptomyces cacaoi subsp. cacaoi NBRC 12748.</title>
        <authorList>
            <person name="Hosoyama A."/>
            <person name="Uohara A."/>
            <person name="Ohji S."/>
            <person name="Ichikawa N."/>
        </authorList>
    </citation>
    <scope>NUCLEOTIDE SEQUENCE [LARGE SCALE GENOMIC DNA]</scope>
    <source>
        <strain evidence="2 3">NBRC 12748</strain>
    </source>
</reference>
<protein>
    <recommendedName>
        <fullName evidence="4">Pentapeptide repeat-containing protein</fullName>
    </recommendedName>
</protein>
<evidence type="ECO:0008006" key="4">
    <source>
        <dbReference type="Google" id="ProtNLM"/>
    </source>
</evidence>
<name>A0A4Y3R5S4_STRCI</name>
<evidence type="ECO:0000313" key="3">
    <source>
        <dbReference type="Proteomes" id="UP000319210"/>
    </source>
</evidence>
<gene>
    <name evidence="2" type="ORF">SCA03_52400</name>
</gene>
<dbReference type="PANTHER" id="PTHR47485:SF1">
    <property type="entry name" value="THYLAKOID LUMENAL 17.4 KDA PROTEIN, CHLOROPLASTIC"/>
    <property type="match status" value="1"/>
</dbReference>
<evidence type="ECO:0000256" key="1">
    <source>
        <dbReference type="ARBA" id="ARBA00022737"/>
    </source>
</evidence>
<keyword evidence="3" id="KW-1185">Reference proteome</keyword>
<organism evidence="2 3">
    <name type="scientific">Streptomyces cacaoi</name>
    <dbReference type="NCBI Taxonomy" id="1898"/>
    <lineage>
        <taxon>Bacteria</taxon>
        <taxon>Bacillati</taxon>
        <taxon>Actinomycetota</taxon>
        <taxon>Actinomycetes</taxon>
        <taxon>Kitasatosporales</taxon>
        <taxon>Streptomycetaceae</taxon>
        <taxon>Streptomyces</taxon>
    </lineage>
</organism>
<evidence type="ECO:0000313" key="2">
    <source>
        <dbReference type="EMBL" id="GEB52689.1"/>
    </source>
</evidence>
<sequence>MRARRRGWGVNRAVRVGGGVVADGHHGGMVKRDTVREAQLPRVTLPELRPYDGQGLEPDGDYDGLLIEDADLAGTQASGATFMDCGIRRCTLDEASLGSARLFDSVLEGVRGVGVRLAGAQLRDVELRDARLGGTQLHGARLNRVLVRGGKFDYLNLRQARLADVVFEGCVLVEPDLSGAALERVAFRDCALRRAELNQVRMKEVDLRGATELDIVTGVEHLSGAVISTGQLMDLAPAFAAHLGVRVEF</sequence>